<evidence type="ECO:0000259" key="7">
    <source>
        <dbReference type="PROSITE" id="PS50106"/>
    </source>
</evidence>
<protein>
    <submittedName>
        <fullName evidence="10">Sorting nexin-27-like</fullName>
    </submittedName>
</protein>
<dbReference type="Pfam" id="PF00788">
    <property type="entry name" value="RA"/>
    <property type="match status" value="1"/>
</dbReference>
<sequence>MADKDNTPGGNLENSLAREGDVESPEPNKNGNSETLQSIRNVTITKTSRGFGFNLRGQVAEGGQLRSIGGELYGPMQHISYVLQGGPADLAGVKEGDRILEVNGQSAQAVTHVKVVQMIQKNPEQVSLVLISVSKEEANKLDADFIHPPTSIEISERKHINVSIPEWRKIFSNGESYIAYNIYISGMFIISRRFSEFYTLNASLKAFFNNYKFPKLPKKWPIHLTDSQIEDRRFGLEHYLSNICSSNSVFSSDLVQSFLGIEGASEKDILSKSLPAKSDVILKILLPEKQYINITIQRAWTATKVLSAVMSKLNLSSLAERYFAIFEIMEHDFMRKLHETEFPHQIYIQNYDSLGETSIAFRKWMFSVSREILYDNDEKIFNIIYSQAKEDVNKGRIRPDADIKMLQVLQQGGKKAEYLSIVRAAKDYAYISFPPAITEARKDGQMIINVGFTGVELIACDANGVKEKGMDLITLEWDKIGEYYTDPEDCSFRFQILREDKSPKWVQINSKYYIYIEECLARAKEEFENSKLVDHNVNSQELIQEKKITTEASLKSIKTVSKRIPSPTEVKEEIQDDKPTADDEGL</sequence>
<dbReference type="GO" id="GO:0035091">
    <property type="term" value="F:phosphatidylinositol binding"/>
    <property type="evidence" value="ECO:0007669"/>
    <property type="project" value="InterPro"/>
</dbReference>
<feature type="region of interest" description="Disordered" evidence="6">
    <location>
        <begin position="559"/>
        <end position="586"/>
    </location>
</feature>
<evidence type="ECO:0000256" key="2">
    <source>
        <dbReference type="ARBA" id="ARBA00004412"/>
    </source>
</evidence>
<evidence type="ECO:0000256" key="6">
    <source>
        <dbReference type="SAM" id="MobiDB-lite"/>
    </source>
</evidence>
<feature type="domain" description="PDZ" evidence="7">
    <location>
        <begin position="41"/>
        <end position="134"/>
    </location>
</feature>
<dbReference type="PROSITE" id="PS50200">
    <property type="entry name" value="RA"/>
    <property type="match status" value="1"/>
</dbReference>
<evidence type="ECO:0000256" key="1">
    <source>
        <dbReference type="ARBA" id="ARBA00004184"/>
    </source>
</evidence>
<dbReference type="PANTHER" id="PTHR12431:SF19">
    <property type="entry name" value="SORTING NEXIN-27"/>
    <property type="match status" value="1"/>
</dbReference>
<dbReference type="GO" id="GO:0006886">
    <property type="term" value="P:intracellular protein transport"/>
    <property type="evidence" value="ECO:0007669"/>
    <property type="project" value="TreeGrafter"/>
</dbReference>
<feature type="compositionally biased region" description="Basic and acidic residues" evidence="6">
    <location>
        <begin position="569"/>
        <end position="586"/>
    </location>
</feature>
<proteinExistence type="predicted"/>
<reference evidence="10 11" key="1">
    <citation type="journal article" date="2023" name="BMC Biol.">
        <title>The compact genome of the sponge Oopsacas minuta (Hexactinellida) is lacking key metazoan core genes.</title>
        <authorList>
            <person name="Santini S."/>
            <person name="Schenkelaars Q."/>
            <person name="Jourda C."/>
            <person name="Duchesne M."/>
            <person name="Belahbib H."/>
            <person name="Rocher C."/>
            <person name="Selva M."/>
            <person name="Riesgo A."/>
            <person name="Vervoort M."/>
            <person name="Leys S.P."/>
            <person name="Kodjabachian L."/>
            <person name="Le Bivic A."/>
            <person name="Borchiellini C."/>
            <person name="Claverie J.M."/>
            <person name="Renard E."/>
        </authorList>
    </citation>
    <scope>NUCLEOTIDE SEQUENCE [LARGE SCALE GENOMIC DNA]</scope>
    <source>
        <strain evidence="10">SPO-2</strain>
    </source>
</reference>
<evidence type="ECO:0000313" key="11">
    <source>
        <dbReference type="Proteomes" id="UP001165289"/>
    </source>
</evidence>
<dbReference type="AlphaFoldDB" id="A0AAV7JT06"/>
<dbReference type="SUPFAM" id="SSF50156">
    <property type="entry name" value="PDZ domain-like"/>
    <property type="match status" value="1"/>
</dbReference>
<evidence type="ECO:0000259" key="9">
    <source>
        <dbReference type="PROSITE" id="PS50200"/>
    </source>
</evidence>
<dbReference type="InterPro" id="IPR036871">
    <property type="entry name" value="PX_dom_sf"/>
</dbReference>
<dbReference type="PROSITE" id="PS50195">
    <property type="entry name" value="PX"/>
    <property type="match status" value="1"/>
</dbReference>
<dbReference type="InterPro" id="IPR036034">
    <property type="entry name" value="PDZ_sf"/>
</dbReference>
<comment type="caution">
    <text evidence="10">The sequence shown here is derived from an EMBL/GenBank/DDBJ whole genome shotgun (WGS) entry which is preliminary data.</text>
</comment>
<comment type="subcellular location">
    <subcellularLocation>
        <location evidence="2">Early endosome</location>
    </subcellularLocation>
    <subcellularLocation>
        <location evidence="1">Endomembrane system</location>
        <topology evidence="1">Peripheral membrane protein</topology>
    </subcellularLocation>
</comment>
<dbReference type="Gene3D" id="3.10.20.90">
    <property type="entry name" value="Phosphatidylinositol 3-kinase Catalytic Subunit, Chain A, domain 1"/>
    <property type="match status" value="1"/>
</dbReference>
<evidence type="ECO:0000259" key="8">
    <source>
        <dbReference type="PROSITE" id="PS50195"/>
    </source>
</evidence>
<dbReference type="Pfam" id="PF00787">
    <property type="entry name" value="PX"/>
    <property type="match status" value="1"/>
</dbReference>
<keyword evidence="3" id="KW-0967">Endosome</keyword>
<dbReference type="GO" id="GO:0032456">
    <property type="term" value="P:endocytic recycling"/>
    <property type="evidence" value="ECO:0007669"/>
    <property type="project" value="TreeGrafter"/>
</dbReference>
<dbReference type="Gene3D" id="1.20.80.60">
    <property type="match status" value="1"/>
</dbReference>
<dbReference type="Proteomes" id="UP001165289">
    <property type="component" value="Unassembled WGS sequence"/>
</dbReference>
<dbReference type="GO" id="GO:0005769">
    <property type="term" value="C:early endosome"/>
    <property type="evidence" value="ECO:0007669"/>
    <property type="project" value="UniProtKB-SubCell"/>
</dbReference>
<dbReference type="InterPro" id="IPR001478">
    <property type="entry name" value="PDZ"/>
</dbReference>
<feature type="domain" description="Ras-associating" evidence="9">
    <location>
        <begin position="278"/>
        <end position="366"/>
    </location>
</feature>
<name>A0AAV7JT06_9METZ</name>
<keyword evidence="11" id="KW-1185">Reference proteome</keyword>
<dbReference type="SUPFAM" id="SSF64268">
    <property type="entry name" value="PX domain"/>
    <property type="match status" value="1"/>
</dbReference>
<dbReference type="SMART" id="SM00312">
    <property type="entry name" value="PX"/>
    <property type="match status" value="1"/>
</dbReference>
<dbReference type="Gene3D" id="3.30.1520.10">
    <property type="entry name" value="Phox-like domain"/>
    <property type="match status" value="1"/>
</dbReference>
<dbReference type="InterPro" id="IPR000159">
    <property type="entry name" value="RA_dom"/>
</dbReference>
<keyword evidence="4" id="KW-0446">Lipid-binding</keyword>
<keyword evidence="5" id="KW-0472">Membrane</keyword>
<evidence type="ECO:0000256" key="3">
    <source>
        <dbReference type="ARBA" id="ARBA00022753"/>
    </source>
</evidence>
<organism evidence="10 11">
    <name type="scientific">Oopsacas minuta</name>
    <dbReference type="NCBI Taxonomy" id="111878"/>
    <lineage>
        <taxon>Eukaryota</taxon>
        <taxon>Metazoa</taxon>
        <taxon>Porifera</taxon>
        <taxon>Hexactinellida</taxon>
        <taxon>Hexasterophora</taxon>
        <taxon>Lyssacinosida</taxon>
        <taxon>Leucopsacidae</taxon>
        <taxon>Oopsacas</taxon>
    </lineage>
</organism>
<feature type="domain" description="PX" evidence="8">
    <location>
        <begin position="158"/>
        <end position="266"/>
    </location>
</feature>
<accession>A0AAV7JT06</accession>
<evidence type="ECO:0000313" key="10">
    <source>
        <dbReference type="EMBL" id="KAI6652023.1"/>
    </source>
</evidence>
<dbReference type="InterPro" id="IPR001683">
    <property type="entry name" value="PX_dom"/>
</dbReference>
<feature type="region of interest" description="Disordered" evidence="6">
    <location>
        <begin position="1"/>
        <end position="36"/>
    </location>
</feature>
<dbReference type="PANTHER" id="PTHR12431">
    <property type="entry name" value="SORTING NEXIN 17 AND 27"/>
    <property type="match status" value="1"/>
</dbReference>
<dbReference type="Gene3D" id="2.30.42.10">
    <property type="match status" value="1"/>
</dbReference>
<feature type="compositionally biased region" description="Polar residues" evidence="6">
    <location>
        <begin position="27"/>
        <end position="36"/>
    </location>
</feature>
<dbReference type="EMBL" id="JAKMXF010000300">
    <property type="protein sequence ID" value="KAI6652023.1"/>
    <property type="molecule type" value="Genomic_DNA"/>
</dbReference>
<evidence type="ECO:0000256" key="5">
    <source>
        <dbReference type="ARBA" id="ARBA00023136"/>
    </source>
</evidence>
<dbReference type="Pfam" id="PF00595">
    <property type="entry name" value="PDZ"/>
    <property type="match status" value="1"/>
</dbReference>
<evidence type="ECO:0000256" key="4">
    <source>
        <dbReference type="ARBA" id="ARBA00023121"/>
    </source>
</evidence>
<dbReference type="PROSITE" id="PS50106">
    <property type="entry name" value="PDZ"/>
    <property type="match status" value="1"/>
</dbReference>
<gene>
    <name evidence="10" type="ORF">LOD99_4568</name>
</gene>
<dbReference type="SMART" id="SM00228">
    <property type="entry name" value="PDZ"/>
    <property type="match status" value="1"/>
</dbReference>
<dbReference type="GO" id="GO:0007165">
    <property type="term" value="P:signal transduction"/>
    <property type="evidence" value="ECO:0007669"/>
    <property type="project" value="InterPro"/>
</dbReference>